<dbReference type="Pfam" id="PF13649">
    <property type="entry name" value="Methyltransf_25"/>
    <property type="match status" value="1"/>
</dbReference>
<dbReference type="Gene3D" id="2.20.25.110">
    <property type="entry name" value="S-adenosyl-L-methionine-dependent methyltransferases"/>
    <property type="match status" value="1"/>
</dbReference>
<protein>
    <submittedName>
        <fullName evidence="3">Class I SAM-dependent methyltransferase</fullName>
    </submittedName>
</protein>
<organism evidence="3 4">
    <name type="scientific">Hominilimicola fabiformis</name>
    <dbReference type="NCBI Taxonomy" id="2885356"/>
    <lineage>
        <taxon>Bacteria</taxon>
        <taxon>Bacillati</taxon>
        <taxon>Bacillota</taxon>
        <taxon>Clostridia</taxon>
        <taxon>Eubacteriales</taxon>
        <taxon>Oscillospiraceae</taxon>
        <taxon>Hominilimicola</taxon>
    </lineage>
</organism>
<evidence type="ECO:0000313" key="4">
    <source>
        <dbReference type="Proteomes" id="UP001198242"/>
    </source>
</evidence>
<dbReference type="CDD" id="cd02440">
    <property type="entry name" value="AdoMet_MTases"/>
    <property type="match status" value="1"/>
</dbReference>
<dbReference type="Gene3D" id="3.40.50.150">
    <property type="entry name" value="Vaccinia Virus protein VP39"/>
    <property type="match status" value="1"/>
</dbReference>
<dbReference type="InterPro" id="IPR041698">
    <property type="entry name" value="Methyltransf_25"/>
</dbReference>
<accession>A0AAE3J9Z6</accession>
<keyword evidence="4" id="KW-1185">Reference proteome</keyword>
<reference evidence="3 4" key="1">
    <citation type="submission" date="2021-10" db="EMBL/GenBank/DDBJ databases">
        <title>Anaerobic single-cell dispensing facilitates the cultivation of human gut bacteria.</title>
        <authorList>
            <person name="Afrizal A."/>
        </authorList>
    </citation>
    <scope>NUCLEOTIDE SEQUENCE [LARGE SCALE GENOMIC DNA]</scope>
    <source>
        <strain evidence="3 4">CLA-AA-H232</strain>
    </source>
</reference>
<evidence type="ECO:0000259" key="2">
    <source>
        <dbReference type="Pfam" id="PF13649"/>
    </source>
</evidence>
<dbReference type="PANTHER" id="PTHR43861">
    <property type="entry name" value="TRANS-ACONITATE 2-METHYLTRANSFERASE-RELATED"/>
    <property type="match status" value="1"/>
</dbReference>
<dbReference type="EMBL" id="JAJEQM010000015">
    <property type="protein sequence ID" value="MCC2211239.1"/>
    <property type="molecule type" value="Genomic_DNA"/>
</dbReference>
<dbReference type="Proteomes" id="UP001198242">
    <property type="component" value="Unassembled WGS sequence"/>
</dbReference>
<dbReference type="GO" id="GO:0008168">
    <property type="term" value="F:methyltransferase activity"/>
    <property type="evidence" value="ECO:0007669"/>
    <property type="project" value="UniProtKB-KW"/>
</dbReference>
<dbReference type="AlphaFoldDB" id="A0AAE3J9Z6"/>
<gene>
    <name evidence="3" type="ORF">LKE05_10620</name>
</gene>
<dbReference type="SUPFAM" id="SSF53335">
    <property type="entry name" value="S-adenosyl-L-methionine-dependent methyltransferases"/>
    <property type="match status" value="1"/>
</dbReference>
<evidence type="ECO:0000313" key="3">
    <source>
        <dbReference type="EMBL" id="MCC2211239.1"/>
    </source>
</evidence>
<keyword evidence="1" id="KW-0808">Transferase</keyword>
<dbReference type="GO" id="GO:0032259">
    <property type="term" value="P:methylation"/>
    <property type="evidence" value="ECO:0007669"/>
    <property type="project" value="UniProtKB-KW"/>
</dbReference>
<name>A0AAE3J9Z6_9FIRM</name>
<evidence type="ECO:0000256" key="1">
    <source>
        <dbReference type="ARBA" id="ARBA00022679"/>
    </source>
</evidence>
<comment type="caution">
    <text evidence="3">The sequence shown here is derived from an EMBL/GenBank/DDBJ whole genome shotgun (WGS) entry which is preliminary data.</text>
</comment>
<dbReference type="RefSeq" id="WP_022228824.1">
    <property type="nucleotide sequence ID" value="NZ_JAJEQM010000015.1"/>
</dbReference>
<keyword evidence="3" id="KW-0489">Methyltransferase</keyword>
<dbReference type="InterPro" id="IPR029063">
    <property type="entry name" value="SAM-dependent_MTases_sf"/>
</dbReference>
<feature type="domain" description="Methyltransferase" evidence="2">
    <location>
        <begin position="42"/>
        <end position="128"/>
    </location>
</feature>
<proteinExistence type="predicted"/>
<sequence length="245" mass="28518">MNSYTDFAYIYDSLMHKDIDYEKWADYIENLFIMYDVNPDLVCDLACGTGNITIPLAKRGYDMTGVDISEDMLNIAREKADGLDILFLNQSMTDLDLFGTMGAFLCMIDGINYVLPPKSLLTLFTKIKTCFIDPDGLFIFDISTEYKLKNVIGSNTFVHSDKNIFYTWQNRFIEKRKLSDMFLTFFVKQGKKYSRFEERHLQRAYSVNELTLLLKKAGFKSVDTYDELSFDKPKKDSERIVFVCR</sequence>